<evidence type="ECO:0000256" key="1">
    <source>
        <dbReference type="SAM" id="Coils"/>
    </source>
</evidence>
<keyword evidence="2" id="KW-1185">Reference proteome</keyword>
<dbReference type="WBParaSite" id="Gr19_v10_g14345.t1">
    <property type="protein sequence ID" value="Gr19_v10_g14345.t1"/>
    <property type="gene ID" value="Gr19_v10_g14345"/>
</dbReference>
<feature type="coiled-coil region" evidence="1">
    <location>
        <begin position="137"/>
        <end position="194"/>
    </location>
</feature>
<organism evidence="2 3">
    <name type="scientific">Globodera rostochiensis</name>
    <name type="common">Golden nematode worm</name>
    <name type="synonym">Heterodera rostochiensis</name>
    <dbReference type="NCBI Taxonomy" id="31243"/>
    <lineage>
        <taxon>Eukaryota</taxon>
        <taxon>Metazoa</taxon>
        <taxon>Ecdysozoa</taxon>
        <taxon>Nematoda</taxon>
        <taxon>Chromadorea</taxon>
        <taxon>Rhabditida</taxon>
        <taxon>Tylenchina</taxon>
        <taxon>Tylenchomorpha</taxon>
        <taxon>Tylenchoidea</taxon>
        <taxon>Heteroderidae</taxon>
        <taxon>Heteroderinae</taxon>
        <taxon>Globodera</taxon>
    </lineage>
</organism>
<keyword evidence="1" id="KW-0175">Coiled coil</keyword>
<evidence type="ECO:0000313" key="3">
    <source>
        <dbReference type="WBParaSite" id="Gr19_v10_g14345.t1"/>
    </source>
</evidence>
<protein>
    <submittedName>
        <fullName evidence="3">Uncharacterized protein</fullName>
    </submittedName>
</protein>
<accession>A0A914H8Y9</accession>
<reference evidence="3" key="1">
    <citation type="submission" date="2022-11" db="UniProtKB">
        <authorList>
            <consortium name="WormBaseParasite"/>
        </authorList>
    </citation>
    <scope>IDENTIFICATION</scope>
</reference>
<dbReference type="AlphaFoldDB" id="A0A914H8Y9"/>
<dbReference type="Proteomes" id="UP000887572">
    <property type="component" value="Unplaced"/>
</dbReference>
<proteinExistence type="predicted"/>
<feature type="coiled-coil region" evidence="1">
    <location>
        <begin position="36"/>
        <end position="110"/>
    </location>
</feature>
<sequence>MHKFLGAKSYVFFKKRVLELSVKDQEEEGQTKPDQLEHLREKINQLELELKDVKQLKEAIKEGTKQLKEGVTTKMEEYQKEQKQTNDVLIEKLKVSIDHLSSKHQEHEKLLNAQKNLMEEKIGWLNKDQEQCVQTTISDLEQKQKDDQQELLRKMDESLKSVQAMVVAELGQQNMELQSDQKALLDRLNGLEQKQTANSEQQKTDQKALSAAIDQGTADTAHHAVLVYFVCGKCGNVYRCTYDLFPCGKKYRWGYYGSYYKLCRDTKLRLFYEGVEDVFCGMWKNYNLISAACDDWARDFYNRVNDKSEEAAAECARLYINLLGSAAVCEQSTGCAVGCSRRAIF</sequence>
<name>A0A914H8Y9_GLORO</name>
<evidence type="ECO:0000313" key="2">
    <source>
        <dbReference type="Proteomes" id="UP000887572"/>
    </source>
</evidence>